<evidence type="ECO:0000313" key="1">
    <source>
        <dbReference type="EMBL" id="GAA1758973.1"/>
    </source>
</evidence>
<name>A0ABP4WNN4_9MICO</name>
<dbReference type="InterPro" id="IPR029060">
    <property type="entry name" value="PIN-like_dom_sf"/>
</dbReference>
<comment type="caution">
    <text evidence="1">The sequence shown here is derived from an EMBL/GenBank/DDBJ whole genome shotgun (WGS) entry which is preliminary data.</text>
</comment>
<accession>A0ABP4WNN4</accession>
<protein>
    <recommendedName>
        <fullName evidence="3">PIN domain-containing protein</fullName>
    </recommendedName>
</protein>
<dbReference type="RefSeq" id="WP_232499378.1">
    <property type="nucleotide sequence ID" value="NZ_BAAANH010000003.1"/>
</dbReference>
<sequence>MQLTNEILERAAELTAIHGLRAYDAVQLASARAARLIEPTCSTFAAFDGELSVAAVREGFSLLP</sequence>
<proteinExistence type="predicted"/>
<evidence type="ECO:0000313" key="2">
    <source>
        <dbReference type="Proteomes" id="UP001500506"/>
    </source>
</evidence>
<reference evidence="2" key="1">
    <citation type="journal article" date="2019" name="Int. J. Syst. Evol. Microbiol.">
        <title>The Global Catalogue of Microorganisms (GCM) 10K type strain sequencing project: providing services to taxonomists for standard genome sequencing and annotation.</title>
        <authorList>
            <consortium name="The Broad Institute Genomics Platform"/>
            <consortium name="The Broad Institute Genome Sequencing Center for Infectious Disease"/>
            <person name="Wu L."/>
            <person name="Ma J."/>
        </authorList>
    </citation>
    <scope>NUCLEOTIDE SEQUENCE [LARGE SCALE GENOMIC DNA]</scope>
    <source>
        <strain evidence="2">JCM 14319</strain>
    </source>
</reference>
<keyword evidence="2" id="KW-1185">Reference proteome</keyword>
<dbReference type="Gene3D" id="3.40.50.1010">
    <property type="entry name" value="5'-nuclease"/>
    <property type="match status" value="1"/>
</dbReference>
<evidence type="ECO:0008006" key="3">
    <source>
        <dbReference type="Google" id="ProtNLM"/>
    </source>
</evidence>
<gene>
    <name evidence="1" type="ORF">GCM10009747_17340</name>
</gene>
<dbReference type="Proteomes" id="UP001500506">
    <property type="component" value="Unassembled WGS sequence"/>
</dbReference>
<dbReference type="EMBL" id="BAAANH010000003">
    <property type="protein sequence ID" value="GAA1758973.1"/>
    <property type="molecule type" value="Genomic_DNA"/>
</dbReference>
<dbReference type="SUPFAM" id="SSF88723">
    <property type="entry name" value="PIN domain-like"/>
    <property type="match status" value="1"/>
</dbReference>
<organism evidence="1 2">
    <name type="scientific">Agromyces humatus</name>
    <dbReference type="NCBI Taxonomy" id="279573"/>
    <lineage>
        <taxon>Bacteria</taxon>
        <taxon>Bacillati</taxon>
        <taxon>Actinomycetota</taxon>
        <taxon>Actinomycetes</taxon>
        <taxon>Micrococcales</taxon>
        <taxon>Microbacteriaceae</taxon>
        <taxon>Agromyces</taxon>
    </lineage>
</organism>